<comment type="caution">
    <text evidence="2">The sequence shown here is derived from an EMBL/GenBank/DDBJ whole genome shotgun (WGS) entry which is preliminary data.</text>
</comment>
<feature type="region of interest" description="Disordered" evidence="1">
    <location>
        <begin position="71"/>
        <end position="110"/>
    </location>
</feature>
<evidence type="ECO:0000256" key="1">
    <source>
        <dbReference type="SAM" id="MobiDB-lite"/>
    </source>
</evidence>
<gene>
    <name evidence="2" type="ORF">VFPBJ_02894</name>
</gene>
<sequence>MSSNARRAETLRYCSSLAEPSWMILLVRLDRRNLYALLTLADFGWTGIHATIMSDKLMTVPATCPRRSRYLGGTRIHTDRRQPVLTEPASDKNQNKRWPEGLEPGGRWGTVTSRCVRLSTDRSK</sequence>
<accession>A0A179H1K0</accession>
<feature type="compositionally biased region" description="Basic and acidic residues" evidence="1">
    <location>
        <begin position="89"/>
        <end position="100"/>
    </location>
</feature>
<name>A0A179H1K0_PURLI</name>
<dbReference type="Proteomes" id="UP000078240">
    <property type="component" value="Unassembled WGS sequence"/>
</dbReference>
<dbReference type="AlphaFoldDB" id="A0A179H1K0"/>
<organism evidence="2 3">
    <name type="scientific">Purpureocillium lilacinum</name>
    <name type="common">Paecilomyces lilacinus</name>
    <dbReference type="NCBI Taxonomy" id="33203"/>
    <lineage>
        <taxon>Eukaryota</taxon>
        <taxon>Fungi</taxon>
        <taxon>Dikarya</taxon>
        <taxon>Ascomycota</taxon>
        <taxon>Pezizomycotina</taxon>
        <taxon>Sordariomycetes</taxon>
        <taxon>Hypocreomycetidae</taxon>
        <taxon>Hypocreales</taxon>
        <taxon>Ophiocordycipitaceae</taxon>
        <taxon>Purpureocillium</taxon>
    </lineage>
</organism>
<evidence type="ECO:0000313" key="2">
    <source>
        <dbReference type="EMBL" id="OAQ84126.1"/>
    </source>
</evidence>
<reference evidence="2 3" key="1">
    <citation type="submission" date="2016-01" db="EMBL/GenBank/DDBJ databases">
        <title>Biosynthesis of antibiotic leucinostatins and their inhibition on Phytophthora in bio-control Purpureocillium lilacinum.</title>
        <authorList>
            <person name="Wang G."/>
            <person name="Liu Z."/>
            <person name="Lin R."/>
            <person name="Li E."/>
            <person name="Mao Z."/>
            <person name="Ling J."/>
            <person name="Yin W."/>
            <person name="Xie B."/>
        </authorList>
    </citation>
    <scope>NUCLEOTIDE SEQUENCE [LARGE SCALE GENOMIC DNA]</scope>
    <source>
        <strain evidence="2">PLBJ-1</strain>
    </source>
</reference>
<evidence type="ECO:0000313" key="3">
    <source>
        <dbReference type="Proteomes" id="UP000078240"/>
    </source>
</evidence>
<proteinExistence type="predicted"/>
<protein>
    <submittedName>
        <fullName evidence="2">Uncharacterized protein</fullName>
    </submittedName>
</protein>
<dbReference type="EMBL" id="LSBH01000002">
    <property type="protein sequence ID" value="OAQ84126.1"/>
    <property type="molecule type" value="Genomic_DNA"/>
</dbReference>